<protein>
    <recommendedName>
        <fullName evidence="1">Rhamnogalacturonase A/B/Epimerase-like pectate lyase domain-containing protein</fullName>
    </recommendedName>
</protein>
<feature type="domain" description="Rhamnogalacturonase A/B/Epimerase-like pectate lyase" evidence="1">
    <location>
        <begin position="194"/>
        <end position="239"/>
    </location>
</feature>
<evidence type="ECO:0000313" key="2">
    <source>
        <dbReference type="EMBL" id="OGK06279.1"/>
    </source>
</evidence>
<dbReference type="EMBL" id="MFYX01000033">
    <property type="protein sequence ID" value="OGK06279.1"/>
    <property type="molecule type" value="Genomic_DNA"/>
</dbReference>
<proteinExistence type="predicted"/>
<dbReference type="AlphaFoldDB" id="A0A1F7FHU2"/>
<organism evidence="2 3">
    <name type="scientific">Candidatus Raymondbacteria bacterium RIFOXYD12_FULL_49_13</name>
    <dbReference type="NCBI Taxonomy" id="1817890"/>
    <lineage>
        <taxon>Bacteria</taxon>
        <taxon>Raymondiibacteriota</taxon>
    </lineage>
</organism>
<dbReference type="InterPro" id="IPR012334">
    <property type="entry name" value="Pectin_lyas_fold"/>
</dbReference>
<evidence type="ECO:0000313" key="3">
    <source>
        <dbReference type="Proteomes" id="UP000179243"/>
    </source>
</evidence>
<dbReference type="Proteomes" id="UP000179243">
    <property type="component" value="Unassembled WGS sequence"/>
</dbReference>
<accession>A0A1F7FHU2</accession>
<dbReference type="Pfam" id="PF12708">
    <property type="entry name" value="Pect-lyase_RHGA_epim"/>
    <property type="match status" value="1"/>
</dbReference>
<evidence type="ECO:0000259" key="1">
    <source>
        <dbReference type="Pfam" id="PF12708"/>
    </source>
</evidence>
<name>A0A1F7FHU2_UNCRA</name>
<gene>
    <name evidence="2" type="ORF">A2519_08370</name>
</gene>
<reference evidence="2 3" key="1">
    <citation type="journal article" date="2016" name="Nat. Commun.">
        <title>Thousands of microbial genomes shed light on interconnected biogeochemical processes in an aquifer system.</title>
        <authorList>
            <person name="Anantharaman K."/>
            <person name="Brown C.T."/>
            <person name="Hug L.A."/>
            <person name="Sharon I."/>
            <person name="Castelle C.J."/>
            <person name="Probst A.J."/>
            <person name="Thomas B.C."/>
            <person name="Singh A."/>
            <person name="Wilkins M.J."/>
            <person name="Karaoz U."/>
            <person name="Brodie E.L."/>
            <person name="Williams K.H."/>
            <person name="Hubbard S.S."/>
            <person name="Banfield J.F."/>
        </authorList>
    </citation>
    <scope>NUCLEOTIDE SEQUENCE [LARGE SCALE GENOMIC DNA]</scope>
</reference>
<dbReference type="InterPro" id="IPR024535">
    <property type="entry name" value="RHGA/B-epi-like_pectate_lyase"/>
</dbReference>
<dbReference type="SUPFAM" id="SSF51126">
    <property type="entry name" value="Pectin lyase-like"/>
    <property type="match status" value="2"/>
</dbReference>
<dbReference type="InterPro" id="IPR011050">
    <property type="entry name" value="Pectin_lyase_fold/virulence"/>
</dbReference>
<comment type="caution">
    <text evidence="2">The sequence shown here is derived from an EMBL/GenBank/DDBJ whole genome shotgun (WGS) entry which is preliminary data.</text>
</comment>
<dbReference type="Gene3D" id="2.160.20.10">
    <property type="entry name" value="Single-stranded right-handed beta-helix, Pectin lyase-like"/>
    <property type="match status" value="1"/>
</dbReference>
<sequence>MATEYFQKNGSTAPGVDLVTNQKVGIGYTNGDTINQELVVNGEAGIGYNDASQTAKLAVNGCVGIGTTDPQEALHVIGNVRGNSSGGALRIQTGNGYLDIGPQSTSWAHIYSDRSRFLFNKEVVVNTGKISSYDENLLIRADYNAAETANQLYLKTDGAVGIGTVSPGEKLEVDGNIKLTDPTNDRVWTTEKVFNVLDYGADPIGTTDSKRAIQLAIDAAASGNGGGTVYFPKGTYLVMGFTGSVTSVTSDTVFTDTAATFISGANASNVAIGDMVINYSNKCAGIITNVTATQITVGSLIGSVTTPYNNKFVAGNKYCIVGLKLKHGVCLKGELSSIHDAIPAVKIVGKTWSTGSTVHGGNEKTFTVLSVDCATEWPKVRMVDITVQRDATWNSDADYKDVGVDIYNYRVKHPGEGYGPAYYPSLERINVGDNINKLGFETGLRIAAWNGIAEQVNVFYCKRGIDLNMPGDSTNLVNVINPYVYGSSEIGIRMTGYSNRLLGGQISSNSDISGFTCIQVDNDGCQSGVPAMINYIDGISPECAAPDTIGIKLNANSRATKITGCWFNLAAPGKTDIDIDAASVGNNIFGNFTWGSYGGVSTGWANLDWKTAGGLSITSEGTFAGAGQIDGSGTTINAKYQYIGGSGKVHTVGSVQRVTSDGYNEFANIDVGSKIKANGLERRVTNWIDANTIDVDSNVNWENSGTGYDWTYSPTVFTTGSSTTVETTHGGFAAIWPGMRIRANSNPRVVLTKSWDHNTITVATPVDWPTGSDFTMDFQYPIFKNIPLFSLISASNGESRNIIAIPDDFSATANSSVSAWTAGYWFSITKNDAMLNINGGSSNKMAIRANIYAKDFYDLPGIHFNRWTGNTSPDTFDNARIGMSGTGPYDLTFGTAAAQTDKDIVTEKMRITSSGNVGIGITNPSQKLHLRGQMLIDDDSPAGWYSGSEAVLNLGDTSSFIKNAYGSTYSYGLRLSTNNYLTLETTPASNKPIVIIPGGTGCVGVGTTSPGQKLDVAGNIKTSGQIMLGNVRFGTAASNPTTDEWKYKGSLYINTSDGKLRINIADDSSTPNWVVVGTQS</sequence>